<name>A0AAD9MZP5_9ANNE</name>
<dbReference type="Pfam" id="PF00211">
    <property type="entry name" value="Guanylate_cyc"/>
    <property type="match status" value="1"/>
</dbReference>
<dbReference type="InterPro" id="IPR050401">
    <property type="entry name" value="Cyclic_nucleotide_synthase"/>
</dbReference>
<keyword evidence="2 8" id="KW-0812">Transmembrane</keyword>
<sequence length="327" mass="37143">MSLYIDHLFEIQKTIEFTIIDDLTNQTFQMGFYFFLYTILFVAVVVIYILLLRTICSNVNKIHESTKSLNISRKELVIQKRATDAFLYHVLPRHIADQFKAKSGASLHKFQCVTVLFTNIVGFTRDVRLTCDPNRMAKLLNDIEEFFDERIRSFNVYKLETMGESHMVVSGIPEPIDDHSAEMADFALDLMKVTANYQLEDLPTGKLNLPGMIHVSSDSYALLSKGGRYKFDARHKSAPSKTANSQQSYFLTSKVDVDSEYSDSCTMSPANDPQELGSIYYQSSPCRSDHSRHPTRSFEGPQPSDTLQVPTRVSQGGLRILVNEYDG</sequence>
<proteinExistence type="predicted"/>
<feature type="domain" description="Guanylate cyclase" evidence="9">
    <location>
        <begin position="114"/>
        <end position="214"/>
    </location>
</feature>
<feature type="transmembrane region" description="Helical" evidence="8">
    <location>
        <begin position="32"/>
        <end position="52"/>
    </location>
</feature>
<dbReference type="GO" id="GO:0004016">
    <property type="term" value="F:adenylate cyclase activity"/>
    <property type="evidence" value="ECO:0007669"/>
    <property type="project" value="TreeGrafter"/>
</dbReference>
<dbReference type="SMART" id="SM00044">
    <property type="entry name" value="CYCc"/>
    <property type="match status" value="1"/>
</dbReference>
<evidence type="ECO:0000256" key="8">
    <source>
        <dbReference type="SAM" id="Phobius"/>
    </source>
</evidence>
<dbReference type="AlphaFoldDB" id="A0AAD9MZP5"/>
<evidence type="ECO:0000256" key="1">
    <source>
        <dbReference type="ARBA" id="ARBA00004370"/>
    </source>
</evidence>
<evidence type="ECO:0000259" key="9">
    <source>
        <dbReference type="PROSITE" id="PS50125"/>
    </source>
</evidence>
<evidence type="ECO:0000256" key="2">
    <source>
        <dbReference type="ARBA" id="ARBA00022692"/>
    </source>
</evidence>
<evidence type="ECO:0000256" key="5">
    <source>
        <dbReference type="ARBA" id="ARBA00023136"/>
    </source>
</evidence>
<keyword evidence="11" id="KW-1185">Reference proteome</keyword>
<dbReference type="PROSITE" id="PS50125">
    <property type="entry name" value="GUANYLATE_CYCLASE_2"/>
    <property type="match status" value="1"/>
</dbReference>
<accession>A0AAD9MZP5</accession>
<organism evidence="10 11">
    <name type="scientific">Paralvinella palmiformis</name>
    <dbReference type="NCBI Taxonomy" id="53620"/>
    <lineage>
        <taxon>Eukaryota</taxon>
        <taxon>Metazoa</taxon>
        <taxon>Spiralia</taxon>
        <taxon>Lophotrochozoa</taxon>
        <taxon>Annelida</taxon>
        <taxon>Polychaeta</taxon>
        <taxon>Sedentaria</taxon>
        <taxon>Canalipalpata</taxon>
        <taxon>Terebellida</taxon>
        <taxon>Terebelliformia</taxon>
        <taxon>Alvinellidae</taxon>
        <taxon>Paralvinella</taxon>
    </lineage>
</organism>
<dbReference type="GO" id="GO:0001653">
    <property type="term" value="F:peptide receptor activity"/>
    <property type="evidence" value="ECO:0007669"/>
    <property type="project" value="TreeGrafter"/>
</dbReference>
<evidence type="ECO:0000256" key="6">
    <source>
        <dbReference type="ARBA" id="ARBA00023239"/>
    </source>
</evidence>
<dbReference type="Gene3D" id="3.30.70.1230">
    <property type="entry name" value="Nucleotide cyclase"/>
    <property type="match status" value="1"/>
</dbReference>
<dbReference type="GO" id="GO:0007168">
    <property type="term" value="P:receptor guanylyl cyclase signaling pathway"/>
    <property type="evidence" value="ECO:0007669"/>
    <property type="project" value="TreeGrafter"/>
</dbReference>
<keyword evidence="4 8" id="KW-1133">Transmembrane helix</keyword>
<dbReference type="PANTHER" id="PTHR11920:SF335">
    <property type="entry name" value="GUANYLATE CYCLASE"/>
    <property type="match status" value="1"/>
</dbReference>
<keyword evidence="6" id="KW-0456">Lyase</keyword>
<protein>
    <recommendedName>
        <fullName evidence="9">Guanylate cyclase domain-containing protein</fullName>
    </recommendedName>
</protein>
<evidence type="ECO:0000313" key="10">
    <source>
        <dbReference type="EMBL" id="KAK2150098.1"/>
    </source>
</evidence>
<dbReference type="GO" id="GO:0035556">
    <property type="term" value="P:intracellular signal transduction"/>
    <property type="evidence" value="ECO:0007669"/>
    <property type="project" value="InterPro"/>
</dbReference>
<dbReference type="GO" id="GO:0000166">
    <property type="term" value="F:nucleotide binding"/>
    <property type="evidence" value="ECO:0007669"/>
    <property type="project" value="UniProtKB-KW"/>
</dbReference>
<dbReference type="Proteomes" id="UP001208570">
    <property type="component" value="Unassembled WGS sequence"/>
</dbReference>
<evidence type="ECO:0000313" key="11">
    <source>
        <dbReference type="Proteomes" id="UP001208570"/>
    </source>
</evidence>
<keyword evidence="5 8" id="KW-0472">Membrane</keyword>
<gene>
    <name evidence="10" type="ORF">LSH36_424g02113</name>
</gene>
<dbReference type="InterPro" id="IPR029787">
    <property type="entry name" value="Nucleotide_cyclase"/>
</dbReference>
<reference evidence="10" key="1">
    <citation type="journal article" date="2023" name="Mol. Biol. Evol.">
        <title>Third-Generation Sequencing Reveals the Adaptive Role of the Epigenome in Three Deep-Sea Polychaetes.</title>
        <authorList>
            <person name="Perez M."/>
            <person name="Aroh O."/>
            <person name="Sun Y."/>
            <person name="Lan Y."/>
            <person name="Juniper S.K."/>
            <person name="Young C.R."/>
            <person name="Angers B."/>
            <person name="Qian P.Y."/>
        </authorList>
    </citation>
    <scope>NUCLEOTIDE SEQUENCE</scope>
    <source>
        <strain evidence="10">P08H-3</strain>
    </source>
</reference>
<dbReference type="CDD" id="cd07302">
    <property type="entry name" value="CHD"/>
    <property type="match status" value="1"/>
</dbReference>
<feature type="region of interest" description="Disordered" evidence="7">
    <location>
        <begin position="264"/>
        <end position="309"/>
    </location>
</feature>
<evidence type="ECO:0000256" key="4">
    <source>
        <dbReference type="ARBA" id="ARBA00022989"/>
    </source>
</evidence>
<dbReference type="EMBL" id="JAODUP010000424">
    <property type="protein sequence ID" value="KAK2150098.1"/>
    <property type="molecule type" value="Genomic_DNA"/>
</dbReference>
<dbReference type="PANTHER" id="PTHR11920">
    <property type="entry name" value="GUANYLYL CYCLASE"/>
    <property type="match status" value="1"/>
</dbReference>
<dbReference type="Gene3D" id="6.10.250.780">
    <property type="match status" value="1"/>
</dbReference>
<dbReference type="GO" id="GO:0004383">
    <property type="term" value="F:guanylate cyclase activity"/>
    <property type="evidence" value="ECO:0007669"/>
    <property type="project" value="TreeGrafter"/>
</dbReference>
<evidence type="ECO:0000256" key="3">
    <source>
        <dbReference type="ARBA" id="ARBA00022741"/>
    </source>
</evidence>
<dbReference type="SUPFAM" id="SSF55073">
    <property type="entry name" value="Nucleotide cyclase"/>
    <property type="match status" value="1"/>
</dbReference>
<dbReference type="GO" id="GO:0005886">
    <property type="term" value="C:plasma membrane"/>
    <property type="evidence" value="ECO:0007669"/>
    <property type="project" value="TreeGrafter"/>
</dbReference>
<evidence type="ECO:0000256" key="7">
    <source>
        <dbReference type="SAM" id="MobiDB-lite"/>
    </source>
</evidence>
<keyword evidence="3" id="KW-0547">Nucleotide-binding</keyword>
<comment type="caution">
    <text evidence="10">The sequence shown here is derived from an EMBL/GenBank/DDBJ whole genome shotgun (WGS) entry which is preliminary data.</text>
</comment>
<comment type="subcellular location">
    <subcellularLocation>
        <location evidence="1">Membrane</location>
    </subcellularLocation>
</comment>
<dbReference type="InterPro" id="IPR001054">
    <property type="entry name" value="A/G_cyclase"/>
</dbReference>